<dbReference type="EMBL" id="JAGIZQ010000002">
    <property type="protein sequence ID" value="KAH6640795.1"/>
    <property type="molecule type" value="Genomic_DNA"/>
</dbReference>
<protein>
    <submittedName>
        <fullName evidence="1">Uncharacterized protein</fullName>
    </submittedName>
</protein>
<evidence type="ECO:0000313" key="1">
    <source>
        <dbReference type="EMBL" id="KAH6640795.1"/>
    </source>
</evidence>
<keyword evidence="2" id="KW-1185">Reference proteome</keyword>
<proteinExistence type="predicted"/>
<organism evidence="1 2">
    <name type="scientific">Chaetomium tenue</name>
    <dbReference type="NCBI Taxonomy" id="1854479"/>
    <lineage>
        <taxon>Eukaryota</taxon>
        <taxon>Fungi</taxon>
        <taxon>Dikarya</taxon>
        <taxon>Ascomycota</taxon>
        <taxon>Pezizomycotina</taxon>
        <taxon>Sordariomycetes</taxon>
        <taxon>Sordariomycetidae</taxon>
        <taxon>Sordariales</taxon>
        <taxon>Chaetomiaceae</taxon>
        <taxon>Chaetomium</taxon>
    </lineage>
</organism>
<accession>A0ACB7PGZ4</accession>
<gene>
    <name evidence="1" type="ORF">F5144DRAFT_526654</name>
</gene>
<reference evidence="1 2" key="1">
    <citation type="journal article" date="2021" name="Nat. Commun.">
        <title>Genetic determinants of endophytism in the Arabidopsis root mycobiome.</title>
        <authorList>
            <person name="Mesny F."/>
            <person name="Miyauchi S."/>
            <person name="Thiergart T."/>
            <person name="Pickel B."/>
            <person name="Atanasova L."/>
            <person name="Karlsson M."/>
            <person name="Huettel B."/>
            <person name="Barry K.W."/>
            <person name="Haridas S."/>
            <person name="Chen C."/>
            <person name="Bauer D."/>
            <person name="Andreopoulos W."/>
            <person name="Pangilinan J."/>
            <person name="LaButti K."/>
            <person name="Riley R."/>
            <person name="Lipzen A."/>
            <person name="Clum A."/>
            <person name="Drula E."/>
            <person name="Henrissat B."/>
            <person name="Kohler A."/>
            <person name="Grigoriev I.V."/>
            <person name="Martin F.M."/>
            <person name="Hacquard S."/>
        </authorList>
    </citation>
    <scope>NUCLEOTIDE SEQUENCE [LARGE SCALE GENOMIC DNA]</scope>
    <source>
        <strain evidence="1 2">MPI-SDFR-AT-0079</strain>
    </source>
</reference>
<evidence type="ECO:0000313" key="2">
    <source>
        <dbReference type="Proteomes" id="UP000724584"/>
    </source>
</evidence>
<name>A0ACB7PGZ4_9PEZI</name>
<sequence length="943" mass="103849">MAELPPNPDRMLIPQHDPKLILSAETTFSMPDLARSVDIYAEDFHLDNDLVLKNKSDEPKSKARLGLFVRSLSTAVPKGKELLRIDLGGANGTETTANAFGGGQAACFIQRLDQRYVDTFNIDAYGGHGYDQVLDPVGGTPASPPAGGNGGTGGQVSIAFGSFVSSPLILARKLISRVHEKPEAYPAGLADLLTQLTRRCERKEVQAITGVPEALKTLKKYPKLDKKDFSKALIELVRIFASIEVHMESRVTQSIGVRGGTRGVGIGNQSENGKPGADGNAAVALVSNPEALWELSMCFAHPTQCNMVLERAKARYYAGTPRPGSDGKGKSSLLAWGEARATLETLLDRLEFLDDAHRPTDLAKSNLVDAYKTGDATLSIPGSNTTGADGLPASLSQLISIRNEALGLYAQMDSGLDAFNDSYNSVPLGSFGSYEKNLESSLTYLGQTELRFKKYKEAVDKAVENKEHIEASRSATEAVIAHNTSMRRDIINELNNTAANIAQFDYPLSRAKASLTEAAEKVKQELEKAISFPFDELISAGTQLLFVAKWPMAVLQGANLIHQMSSKIIKEDGTTVERQYLVRRVSNITGSIKSLNEGYKMLSNGKLQDEDPDASKLLVQEKELFDLIEDVNNSLSEKTVERVKTLFKFYITLVVQRSQDIMRYNALVSTLVRYRTESQSLQQQLDQLRRANIATIDVHHPAIVVFMQKLYLNAIRTTEYWLYKAQRAYNYAALNDDNIIGDVLGDDPPFSRFDSTLLSAAHQNLSDAYQKYYLDRLGPARGTFTKRTIDLDPSEHIEVIRDSGRNSCTFFVKVVPGKAFDGMANVRLLSVRCFLDGAKVASSNKLHLTLTHAGMETLVDGVKRRHEFKHKAQILTAFKYHLETGEVELASTIGEGREKSGYALVGPFVTWRVDVNKEYNAGLDLSGVTGGRLEFDGHYQPIR</sequence>
<comment type="caution">
    <text evidence="1">The sequence shown here is derived from an EMBL/GenBank/DDBJ whole genome shotgun (WGS) entry which is preliminary data.</text>
</comment>
<dbReference type="Proteomes" id="UP000724584">
    <property type="component" value="Unassembled WGS sequence"/>
</dbReference>